<dbReference type="GO" id="GO:0043139">
    <property type="term" value="F:5'-3' DNA helicase activity"/>
    <property type="evidence" value="ECO:0007669"/>
    <property type="project" value="UniProtKB-EC"/>
</dbReference>
<organism evidence="3">
    <name type="scientific">Octopus bimaculoides</name>
    <name type="common">California two-spotted octopus</name>
    <dbReference type="NCBI Taxonomy" id="37653"/>
    <lineage>
        <taxon>Eukaryota</taxon>
        <taxon>Metazoa</taxon>
        <taxon>Spiralia</taxon>
        <taxon>Lophotrochozoa</taxon>
        <taxon>Mollusca</taxon>
        <taxon>Cephalopoda</taxon>
        <taxon>Coleoidea</taxon>
        <taxon>Octopodiformes</taxon>
        <taxon>Octopoda</taxon>
        <taxon>Incirrata</taxon>
        <taxon>Octopodidae</taxon>
        <taxon>Octopus</taxon>
    </lineage>
</organism>
<keyword evidence="1" id="KW-0547">Nucleotide-binding</keyword>
<dbReference type="GO" id="GO:0016887">
    <property type="term" value="F:ATP hydrolysis activity"/>
    <property type="evidence" value="ECO:0007669"/>
    <property type="project" value="RHEA"/>
</dbReference>
<protein>
    <recommendedName>
        <fullName evidence="1">ATP-dependent DNA helicase</fullName>
        <ecNumber evidence="1">5.6.2.3</ecNumber>
    </recommendedName>
</protein>
<sequence>VCFFLRLLLTLKEAAVSRAPSQLCQLFSIMLMTCDLGEPLKLWATYKTSVEEDILQRIQRQTSAEIVTFNNAIYNEALFDLDTRVQAMGANNLAIEYLREISYDIEEMTANIADNEHKLMEDQLGVYKTIISSIESERGNLFFLDAPGGTGNTFVINLLLAKLRQMKHITIAVASSGIAATLLSEKANCNIGRGYIKGKLLSECKLIIWDEATMSHKVSFEALDMALQDLRHNIRLMGGTTVLLAGDFRQTFPVVLKGTRVDEVNASIKSSYLWSSVQKLRLTTNMRLQLNGDDVDRTYSKQLLDVSNGTSVGEKGGWVSLPFGHMVSDLKELMNKVSPYLRNQSTDYNWLKTRAILVPKNVAVDDLNFRLQE</sequence>
<dbReference type="Pfam" id="PF05970">
    <property type="entry name" value="PIF1"/>
    <property type="match status" value="1"/>
</dbReference>
<comment type="cofactor">
    <cofactor evidence="1">
        <name>Mg(2+)</name>
        <dbReference type="ChEBI" id="CHEBI:18420"/>
    </cofactor>
</comment>
<comment type="catalytic activity">
    <reaction evidence="1">
        <text>ATP + H2O = ADP + phosphate + H(+)</text>
        <dbReference type="Rhea" id="RHEA:13065"/>
        <dbReference type="ChEBI" id="CHEBI:15377"/>
        <dbReference type="ChEBI" id="CHEBI:15378"/>
        <dbReference type="ChEBI" id="CHEBI:30616"/>
        <dbReference type="ChEBI" id="CHEBI:43474"/>
        <dbReference type="ChEBI" id="CHEBI:456216"/>
        <dbReference type="EC" id="5.6.2.3"/>
    </reaction>
</comment>
<dbReference type="GO" id="GO:0006281">
    <property type="term" value="P:DNA repair"/>
    <property type="evidence" value="ECO:0007669"/>
    <property type="project" value="UniProtKB-KW"/>
</dbReference>
<gene>
    <name evidence="3" type="ORF">OCBIM_22017264mg</name>
</gene>
<dbReference type="InterPro" id="IPR027417">
    <property type="entry name" value="P-loop_NTPase"/>
</dbReference>
<dbReference type="AlphaFoldDB" id="A0A0L8FJK6"/>
<evidence type="ECO:0000313" key="3">
    <source>
        <dbReference type="EMBL" id="KOF64461.1"/>
    </source>
</evidence>
<dbReference type="GO" id="GO:0000723">
    <property type="term" value="P:telomere maintenance"/>
    <property type="evidence" value="ECO:0007669"/>
    <property type="project" value="InterPro"/>
</dbReference>
<keyword evidence="1" id="KW-0378">Hydrolase</keyword>
<proteinExistence type="inferred from homology"/>
<dbReference type="SUPFAM" id="SSF52540">
    <property type="entry name" value="P-loop containing nucleoside triphosphate hydrolases"/>
    <property type="match status" value="1"/>
</dbReference>
<keyword evidence="1" id="KW-0233">DNA recombination</keyword>
<keyword evidence="1" id="KW-0234">DNA repair</keyword>
<evidence type="ECO:0000259" key="2">
    <source>
        <dbReference type="Pfam" id="PF05970"/>
    </source>
</evidence>
<accession>A0A0L8FJK6</accession>
<dbReference type="OrthoDB" id="6152825at2759"/>
<keyword evidence="1" id="KW-0227">DNA damage</keyword>
<comment type="similarity">
    <text evidence="1">Belongs to the helicase family.</text>
</comment>
<feature type="domain" description="DNA helicase Pif1-like DEAD-box helicase" evidence="2">
    <location>
        <begin position="119"/>
        <end position="310"/>
    </location>
</feature>
<dbReference type="PANTHER" id="PTHR10492:SF95">
    <property type="entry name" value="HELITRON HELICASE-LIKE DOMAIN-CONTAINING PROTEIN"/>
    <property type="match status" value="1"/>
</dbReference>
<dbReference type="GO" id="GO:0005524">
    <property type="term" value="F:ATP binding"/>
    <property type="evidence" value="ECO:0007669"/>
    <property type="project" value="UniProtKB-KW"/>
</dbReference>
<dbReference type="Gene3D" id="3.40.50.300">
    <property type="entry name" value="P-loop containing nucleotide triphosphate hydrolases"/>
    <property type="match status" value="1"/>
</dbReference>
<dbReference type="InterPro" id="IPR010285">
    <property type="entry name" value="DNA_helicase_pif1-like_DEAD"/>
</dbReference>
<keyword evidence="1" id="KW-0067">ATP-binding</keyword>
<name>A0A0L8FJK6_OCTBM</name>
<keyword evidence="1" id="KW-0347">Helicase</keyword>
<dbReference type="EMBL" id="KQ430232">
    <property type="protein sequence ID" value="KOF64461.1"/>
    <property type="molecule type" value="Genomic_DNA"/>
</dbReference>
<dbReference type="PANTHER" id="PTHR10492">
    <property type="match status" value="1"/>
</dbReference>
<dbReference type="EC" id="5.6.2.3" evidence="1"/>
<evidence type="ECO:0000256" key="1">
    <source>
        <dbReference type="RuleBase" id="RU363044"/>
    </source>
</evidence>
<dbReference type="GO" id="GO:0006310">
    <property type="term" value="P:DNA recombination"/>
    <property type="evidence" value="ECO:0007669"/>
    <property type="project" value="UniProtKB-KW"/>
</dbReference>
<feature type="non-terminal residue" evidence="3">
    <location>
        <position position="1"/>
    </location>
</feature>
<reference evidence="3" key="1">
    <citation type="submission" date="2015-07" db="EMBL/GenBank/DDBJ databases">
        <title>MeaNS - Measles Nucleotide Surveillance Program.</title>
        <authorList>
            <person name="Tran T."/>
            <person name="Druce J."/>
        </authorList>
    </citation>
    <scope>NUCLEOTIDE SEQUENCE</scope>
    <source>
        <strain evidence="3">UCB-OBI-ISO-001</strain>
        <tissue evidence="3">Gonad</tissue>
    </source>
</reference>